<name>U2HB08_9SPHI</name>
<evidence type="ECO:0000313" key="1">
    <source>
        <dbReference type="EMBL" id="ERJ58931.1"/>
    </source>
</evidence>
<gene>
    <name evidence="1" type="ORF">M472_09120</name>
</gene>
<reference evidence="1 2" key="1">
    <citation type="journal article" date="2013" name="Genome Announc.">
        <title>The Draft Genome Sequence of Sphingomonas paucimobilis Strain HER1398 (Proteobacteria), Host to the Giant PAU Phage, Indicates That It Is a Member of the Genus Sphingobacterium (Bacteroidetes).</title>
        <authorList>
            <person name="White R.A.III."/>
            <person name="Suttle C.A."/>
        </authorList>
    </citation>
    <scope>NUCLEOTIDE SEQUENCE [LARGE SCALE GENOMIC DNA]</scope>
    <source>
        <strain evidence="1 2">HER1398</strain>
    </source>
</reference>
<dbReference type="InterPro" id="IPR046601">
    <property type="entry name" value="DUF6660"/>
</dbReference>
<dbReference type="STRING" id="1346330.M472_09120"/>
<dbReference type="OrthoDB" id="997115at2"/>
<evidence type="ECO:0000313" key="2">
    <source>
        <dbReference type="Proteomes" id="UP000016584"/>
    </source>
</evidence>
<dbReference type="Proteomes" id="UP000016584">
    <property type="component" value="Unassembled WGS sequence"/>
</dbReference>
<dbReference type="AlphaFoldDB" id="U2HB08"/>
<dbReference type="eggNOG" id="ENOG5033AX8">
    <property type="taxonomic scope" value="Bacteria"/>
</dbReference>
<sequence>MGWWKYILPLYMLVLAVMPCTDQLTVPIPNNFTQLEQDLSNHDHAEDDTCTPLCGCACCGAHISEVAFFWYESPEQPLVYQLTNSFFGKYPLVSDFKGSIWQPPRVIA</sequence>
<protein>
    <submittedName>
        <fullName evidence="1">Uncharacterized protein</fullName>
    </submittedName>
</protein>
<keyword evidence="2" id="KW-1185">Reference proteome</keyword>
<comment type="caution">
    <text evidence="1">The sequence shown here is derived from an EMBL/GenBank/DDBJ whole genome shotgun (WGS) entry which is preliminary data.</text>
</comment>
<proteinExistence type="predicted"/>
<dbReference type="RefSeq" id="WP_021070424.1">
    <property type="nucleotide sequence ID" value="NZ_ATDL01000015.1"/>
</dbReference>
<dbReference type="EMBL" id="ATDL01000015">
    <property type="protein sequence ID" value="ERJ58931.1"/>
    <property type="molecule type" value="Genomic_DNA"/>
</dbReference>
<dbReference type="Pfam" id="PF20365">
    <property type="entry name" value="DUF6660"/>
    <property type="match status" value="1"/>
</dbReference>
<accession>U2HB08</accession>
<organism evidence="1 2">
    <name type="scientific">Sphingobacterium paucimobilis HER1398</name>
    <dbReference type="NCBI Taxonomy" id="1346330"/>
    <lineage>
        <taxon>Bacteria</taxon>
        <taxon>Pseudomonadati</taxon>
        <taxon>Bacteroidota</taxon>
        <taxon>Sphingobacteriia</taxon>
        <taxon>Sphingobacteriales</taxon>
        <taxon>Sphingobacteriaceae</taxon>
        <taxon>Sphingobacterium</taxon>
    </lineage>
</organism>